<gene>
    <name evidence="4" type="ORF">CQA43_08890</name>
</gene>
<keyword evidence="3" id="KW-0732">Signal</keyword>
<dbReference type="RefSeq" id="WP_115552243.1">
    <property type="nucleotide sequence ID" value="NZ_CAPHNE010000130.1"/>
</dbReference>
<dbReference type="AlphaFoldDB" id="A0A3D8I970"/>
<feature type="coiled-coil region" evidence="1">
    <location>
        <begin position="163"/>
        <end position="259"/>
    </location>
</feature>
<evidence type="ECO:0000313" key="4">
    <source>
        <dbReference type="EMBL" id="RDU61668.1"/>
    </source>
</evidence>
<dbReference type="GeneID" id="82536395"/>
<name>A0A3D8I970_9HELI</name>
<evidence type="ECO:0000256" key="2">
    <source>
        <dbReference type="SAM" id="MobiDB-lite"/>
    </source>
</evidence>
<dbReference type="OrthoDB" id="23735at72293"/>
<protein>
    <submittedName>
        <fullName evidence="4">Uncharacterized protein</fullName>
    </submittedName>
</protein>
<evidence type="ECO:0000313" key="5">
    <source>
        <dbReference type="Proteomes" id="UP000256650"/>
    </source>
</evidence>
<dbReference type="EMBL" id="NXLS01000012">
    <property type="protein sequence ID" value="RDU61668.1"/>
    <property type="molecule type" value="Genomic_DNA"/>
</dbReference>
<sequence length="338" mass="38353">MKHINTNFSFKMKCIALVFLSSLNTANGAGIPVVDATHLNQTIMGYVQDGLAQAKDYALQMQQYTQMVENAKSSGVDLKDFYAIYGSAIEIIETSVNLYQDILDLPNNVYGRFEKAYDTCIAIGNLPQAKNLKDALEKGKKLKGRFSSCTTAISNSGAFVKDIESINNEILELEAQRAKMGDKSGEITRKILEKQEEKRQLEHLKIQAESAMKESQLTDLANRLDYIEEAENEQYLKDMQKMQQQLNNATTDKEIAAATNALLYYNIQQQQKMYELQSKYLKTEVAEKQANLQPVNDYQKQEIEVKSLQEIDSNFNEQVEKGKKVPKDPFGIPIMRKQ</sequence>
<dbReference type="Proteomes" id="UP000256650">
    <property type="component" value="Unassembled WGS sequence"/>
</dbReference>
<proteinExistence type="predicted"/>
<comment type="caution">
    <text evidence="4">The sequence shown here is derived from an EMBL/GenBank/DDBJ whole genome shotgun (WGS) entry which is preliminary data.</text>
</comment>
<organism evidence="4 5">
    <name type="scientific">Helicobacter ganmani</name>
    <dbReference type="NCBI Taxonomy" id="60246"/>
    <lineage>
        <taxon>Bacteria</taxon>
        <taxon>Pseudomonadati</taxon>
        <taxon>Campylobacterota</taxon>
        <taxon>Epsilonproteobacteria</taxon>
        <taxon>Campylobacterales</taxon>
        <taxon>Helicobacteraceae</taxon>
        <taxon>Helicobacter</taxon>
    </lineage>
</organism>
<feature type="signal peptide" evidence="3">
    <location>
        <begin position="1"/>
        <end position="28"/>
    </location>
</feature>
<evidence type="ECO:0000256" key="3">
    <source>
        <dbReference type="SAM" id="SignalP"/>
    </source>
</evidence>
<accession>A0A3D8I970</accession>
<feature type="compositionally biased region" description="Basic and acidic residues" evidence="2">
    <location>
        <begin position="318"/>
        <end position="327"/>
    </location>
</feature>
<keyword evidence="5" id="KW-1185">Reference proteome</keyword>
<feature type="region of interest" description="Disordered" evidence="2">
    <location>
        <begin position="317"/>
        <end position="338"/>
    </location>
</feature>
<evidence type="ECO:0000256" key="1">
    <source>
        <dbReference type="SAM" id="Coils"/>
    </source>
</evidence>
<keyword evidence="1" id="KW-0175">Coiled coil</keyword>
<feature type="chain" id="PRO_5017581815" evidence="3">
    <location>
        <begin position="29"/>
        <end position="338"/>
    </location>
</feature>
<reference evidence="4 5" key="1">
    <citation type="submission" date="2018-04" db="EMBL/GenBank/DDBJ databases">
        <title>Novel Campyloabacter and Helicobacter Species and Strains.</title>
        <authorList>
            <person name="Mannion A.J."/>
            <person name="Shen Z."/>
            <person name="Fox J.G."/>
        </authorList>
    </citation>
    <scope>NUCLEOTIDE SEQUENCE [LARGE SCALE GENOMIC DNA]</scope>
    <source>
        <strain evidence="4 5">MIT 99-5101</strain>
    </source>
</reference>